<proteinExistence type="inferred from homology"/>
<dbReference type="InterPro" id="IPR000209">
    <property type="entry name" value="Peptidase_S8/S53_dom"/>
</dbReference>
<dbReference type="InterPro" id="IPR023827">
    <property type="entry name" value="Peptidase_S8_Asp-AS"/>
</dbReference>
<dbReference type="Gene3D" id="3.40.50.200">
    <property type="entry name" value="Peptidase S8/S53 domain"/>
    <property type="match status" value="1"/>
</dbReference>
<dbReference type="InterPro" id="IPR022398">
    <property type="entry name" value="Peptidase_S8_His-AS"/>
</dbReference>
<keyword evidence="3 5" id="KW-0378">Hydrolase</keyword>
<dbReference type="InterPro" id="IPR051048">
    <property type="entry name" value="Peptidase_S8/S53_subtilisin"/>
</dbReference>
<dbReference type="PRINTS" id="PR00723">
    <property type="entry name" value="SUBTILISIN"/>
</dbReference>
<keyword evidence="10" id="KW-1185">Reference proteome</keyword>
<evidence type="ECO:0000256" key="1">
    <source>
        <dbReference type="ARBA" id="ARBA00011073"/>
    </source>
</evidence>
<dbReference type="InterPro" id="IPR036852">
    <property type="entry name" value="Peptidase_S8/S53_dom_sf"/>
</dbReference>
<evidence type="ECO:0000256" key="3">
    <source>
        <dbReference type="ARBA" id="ARBA00022801"/>
    </source>
</evidence>
<dbReference type="PANTHER" id="PTHR43399:SF4">
    <property type="entry name" value="CELL WALL-ASSOCIATED PROTEASE"/>
    <property type="match status" value="1"/>
</dbReference>
<organism evidence="9 10">
    <name type="scientific">Tenggerimyces flavus</name>
    <dbReference type="NCBI Taxonomy" id="1708749"/>
    <lineage>
        <taxon>Bacteria</taxon>
        <taxon>Bacillati</taxon>
        <taxon>Actinomycetota</taxon>
        <taxon>Actinomycetes</taxon>
        <taxon>Propionibacteriales</taxon>
        <taxon>Nocardioidaceae</taxon>
        <taxon>Tenggerimyces</taxon>
    </lineage>
</organism>
<feature type="domain" description="Peptidase S8/S53" evidence="8">
    <location>
        <begin position="199"/>
        <end position="451"/>
    </location>
</feature>
<gene>
    <name evidence="9" type="ORF">ACFOUW_21300</name>
</gene>
<keyword evidence="4 5" id="KW-0720">Serine protease</keyword>
<dbReference type="PANTHER" id="PTHR43399">
    <property type="entry name" value="SUBTILISIN-RELATED"/>
    <property type="match status" value="1"/>
</dbReference>
<keyword evidence="2 5" id="KW-0645">Protease</keyword>
<evidence type="ECO:0000259" key="8">
    <source>
        <dbReference type="Pfam" id="PF00082"/>
    </source>
</evidence>
<dbReference type="EMBL" id="JBHRZH010000018">
    <property type="protein sequence ID" value="MFC3763389.1"/>
    <property type="molecule type" value="Genomic_DNA"/>
</dbReference>
<dbReference type="Pfam" id="PF00082">
    <property type="entry name" value="Peptidase_S8"/>
    <property type="match status" value="1"/>
</dbReference>
<feature type="active site" description="Charge relay system" evidence="5">
    <location>
        <position position="239"/>
    </location>
</feature>
<reference evidence="10" key="1">
    <citation type="journal article" date="2019" name="Int. J. Syst. Evol. Microbiol.">
        <title>The Global Catalogue of Microorganisms (GCM) 10K type strain sequencing project: providing services to taxonomists for standard genome sequencing and annotation.</title>
        <authorList>
            <consortium name="The Broad Institute Genomics Platform"/>
            <consortium name="The Broad Institute Genome Sequencing Center for Infectious Disease"/>
            <person name="Wu L."/>
            <person name="Ma J."/>
        </authorList>
    </citation>
    <scope>NUCLEOTIDE SEQUENCE [LARGE SCALE GENOMIC DNA]</scope>
    <source>
        <strain evidence="10">CGMCC 4.7241</strain>
    </source>
</reference>
<dbReference type="SUPFAM" id="SSF52743">
    <property type="entry name" value="Subtilisin-like"/>
    <property type="match status" value="1"/>
</dbReference>
<evidence type="ECO:0000313" key="9">
    <source>
        <dbReference type="EMBL" id="MFC3763389.1"/>
    </source>
</evidence>
<accession>A0ABV7YH49</accession>
<feature type="chain" id="PRO_5046752253" evidence="7">
    <location>
        <begin position="28"/>
        <end position="1091"/>
    </location>
</feature>
<dbReference type="Proteomes" id="UP001595699">
    <property type="component" value="Unassembled WGS sequence"/>
</dbReference>
<dbReference type="RefSeq" id="WP_205117749.1">
    <property type="nucleotide sequence ID" value="NZ_JAFBCM010000001.1"/>
</dbReference>
<protein>
    <submittedName>
        <fullName evidence="9">S8 family serine peptidase</fullName>
    </submittedName>
</protein>
<dbReference type="PROSITE" id="PS00136">
    <property type="entry name" value="SUBTILASE_ASP"/>
    <property type="match status" value="1"/>
</dbReference>
<comment type="caution">
    <text evidence="9">The sequence shown here is derived from an EMBL/GenBank/DDBJ whole genome shotgun (WGS) entry which is preliminary data.</text>
</comment>
<feature type="active site" description="Charge relay system" evidence="5">
    <location>
        <position position="414"/>
    </location>
</feature>
<feature type="signal peptide" evidence="7">
    <location>
        <begin position="1"/>
        <end position="27"/>
    </location>
</feature>
<evidence type="ECO:0000256" key="4">
    <source>
        <dbReference type="ARBA" id="ARBA00022825"/>
    </source>
</evidence>
<evidence type="ECO:0000256" key="6">
    <source>
        <dbReference type="RuleBase" id="RU003355"/>
    </source>
</evidence>
<evidence type="ECO:0000256" key="2">
    <source>
        <dbReference type="ARBA" id="ARBA00022670"/>
    </source>
</evidence>
<dbReference type="InterPro" id="IPR015500">
    <property type="entry name" value="Peptidase_S8_subtilisin-rel"/>
</dbReference>
<dbReference type="PROSITE" id="PS00137">
    <property type="entry name" value="SUBTILASE_HIS"/>
    <property type="match status" value="1"/>
</dbReference>
<comment type="similarity">
    <text evidence="1 5 6">Belongs to the peptidase S8 family.</text>
</comment>
<keyword evidence="7" id="KW-0732">Signal</keyword>
<evidence type="ECO:0000256" key="5">
    <source>
        <dbReference type="PROSITE-ProRule" id="PRU01240"/>
    </source>
</evidence>
<evidence type="ECO:0000256" key="7">
    <source>
        <dbReference type="SAM" id="SignalP"/>
    </source>
</evidence>
<name>A0ABV7YH49_9ACTN</name>
<dbReference type="InterPro" id="IPR023828">
    <property type="entry name" value="Peptidase_S8_Ser-AS"/>
</dbReference>
<dbReference type="PROSITE" id="PS51892">
    <property type="entry name" value="SUBTILASE"/>
    <property type="match status" value="1"/>
</dbReference>
<dbReference type="PROSITE" id="PS00138">
    <property type="entry name" value="SUBTILASE_SER"/>
    <property type="match status" value="1"/>
</dbReference>
<feature type="active site" description="Charge relay system" evidence="5">
    <location>
        <position position="208"/>
    </location>
</feature>
<evidence type="ECO:0000313" key="10">
    <source>
        <dbReference type="Proteomes" id="UP001595699"/>
    </source>
</evidence>
<sequence length="1091" mass="114382">MGSTPLLRAVVLAAALVVTGAPVPASAAPSPAAAEPQPQSQKAVTLLTGDRVVLLSPDGARLSVLRGPGRRDVSFQTERSRGHLYVIPTDAAPLVANGTLDRHLFDVTELAASGYHDRLPVIVTGGTRSFAGAGASAVRSLATVGGVAMRLDEPGTFWNALLSKQVRGKVWLDRLRKIDLDQSVPQIGAPAAWQAGFTGRGVKVAVLDTGVDAAHPSLAGQVVASRNFTTDPAGDGFGHGTHVASTIAGTNAKYRGVAYDAQILDGKVCDNSGSCPDSALIAGMHWAAVEQGARVINLSLSGEDTPDIDPLEQAVNDLTAQTGALFVAAAGNRPRCTQGEYVNSPATADAALSVGASDRNEQLAVFSCRGPRIGDLGMKPDVTAPGVGIVAAQAAGTEMGPVVEPGYIRASGTSMATPHVAGAAALLAQQHPSWKGSDLKAALMASAWPNPSLRPYDQGSGRIDVAAAIKQNVVTSPGGLSFGKQGWPHDDDLPVSRQLTYRNLGLTAATLALEATLLDANGQPAPAGALTVSASSVTVPAGGSATVTVTSNTRHDGPPGIYHGRIVASGGGQTVGVPLAVELEPESYDLTLSAVDRKGALTGNVVTTLYSIDDPDSLWIHPTDPSGVVTVRVPKGRYHLETYVGTARNGGGWDTAMLVRPLIEVGANTRVTLDSRLAKPVKVTLPRKSADAAIIDIGYLRKHGRGDHISGYLTWTLDGFYTAHLGPTVPDSDFVSRVTGQWGEEGPKGNFANTPYFYALNWFGYGKYVTGFQRTVKDSQLARITATFSSTVSKREGLKYLFGLAPGTSAGGASLGVPYDLPGKATQYVQPEGVGWNASFDEVVRDGQNAPVTLTTLRADERFLQPGDRVSEQWNAAVFGPSWPTGGKNPPVARSGDSIVMDVPLFSDAAGHVGASAVDAGETVLYRNGQRVAESSEPGVLFADVPAASATYRLATTVERSVADFSTRQAISWTFRSSHVESETRLPAAVARFAPDVDSRNRASWRSEWVPMALDPLPDSAFGTVRRPTVDVSFDDGTSWSRASVRPSRHGDFEVLVAPPRKGAFVSLRVSATDRFGNRLDQSVVRAYGLR</sequence>